<dbReference type="EMBL" id="CP009440">
    <property type="protein sequence ID" value="AJI53734.1"/>
    <property type="molecule type" value="Genomic_DNA"/>
</dbReference>
<dbReference type="GO" id="GO:0043107">
    <property type="term" value="P:type IV pilus-dependent motility"/>
    <property type="evidence" value="ECO:0007669"/>
    <property type="project" value="InterPro"/>
</dbReference>
<gene>
    <name evidence="2" type="ORF">LA55_1198</name>
</gene>
<dbReference type="InterPro" id="IPR007445">
    <property type="entry name" value="PilO"/>
</dbReference>
<dbReference type="Proteomes" id="UP000031830">
    <property type="component" value="Chromosome"/>
</dbReference>
<dbReference type="AlphaFoldDB" id="A0A0B6CTC9"/>
<dbReference type="STRING" id="28110.KU46_1374"/>
<dbReference type="RefSeq" id="WP_044526334.1">
    <property type="nucleotide sequence ID" value="NZ_CP009440.1"/>
</dbReference>
<reference evidence="2 3" key="1">
    <citation type="journal article" date="2015" name="Genome Announc.">
        <title>Genome sequencing of 18 francisella strains to aid in assay development and testing.</title>
        <authorList>
            <person name="Johnson S.L."/>
            <person name="Daligault H.E."/>
            <person name="Davenport K.W."/>
            <person name="Coyne S.R."/>
            <person name="Frey K.G."/>
            <person name="Koroleva G.I."/>
            <person name="Broomall S.M."/>
            <person name="Bishop-Lilly K.A."/>
            <person name="Bruce D.C."/>
            <person name="Chertkov O."/>
            <person name="Freitas T."/>
            <person name="Jaissle J."/>
            <person name="Ladner J.T."/>
            <person name="Rosenzweig C.N."/>
            <person name="Gibbons H.S."/>
            <person name="Palacios G.F."/>
            <person name="Redden C.L."/>
            <person name="Xu Y."/>
            <person name="Minogue T.D."/>
            <person name="Chain P.S."/>
        </authorList>
    </citation>
    <scope>NUCLEOTIDE SEQUENCE [LARGE SCALE GENOMIC DNA]</scope>
    <source>
        <strain evidence="2 3">GA01-2794</strain>
    </source>
</reference>
<dbReference type="OrthoDB" id="5605334at2"/>
<dbReference type="KEGG" id="fpz:LA55_1198"/>
<dbReference type="Gene3D" id="3.30.70.60">
    <property type="match status" value="1"/>
</dbReference>
<dbReference type="Pfam" id="PF04350">
    <property type="entry name" value="PilO"/>
    <property type="match status" value="1"/>
</dbReference>
<evidence type="ECO:0000313" key="3">
    <source>
        <dbReference type="Proteomes" id="UP000031830"/>
    </source>
</evidence>
<evidence type="ECO:0000256" key="1">
    <source>
        <dbReference type="SAM" id="Phobius"/>
    </source>
</evidence>
<accession>A0A0B6CTC9</accession>
<dbReference type="InterPro" id="IPR014717">
    <property type="entry name" value="Transl_elong_EF1B/ribsomal_bS6"/>
</dbReference>
<sequence length="199" mass="22510">MVDKIRKLLLSNKYAIMVIDAPLKIKLPVFIIALGLFLFIFYGILVSSVISQANQRENHINSMESQIPRLIKKEKDLEALKEQVKILEKHNIEERFSIPERHSVPIFLSALNEAIRSSGITIIDLSPAGVEKNKYLDLYALDFKAKLVGDFTQLIKLFVALIDMKDIAVITNINIKKESDSKIVTELNLQTYSRQGVGA</sequence>
<dbReference type="GO" id="GO:0043683">
    <property type="term" value="P:type IV pilus assembly"/>
    <property type="evidence" value="ECO:0007669"/>
    <property type="project" value="InterPro"/>
</dbReference>
<protein>
    <submittedName>
        <fullName evidence="2">Pilus assembly, PilO family protein</fullName>
    </submittedName>
</protein>
<name>A0A0B6CTC9_9GAMM</name>
<evidence type="ECO:0000313" key="2">
    <source>
        <dbReference type="EMBL" id="AJI53734.1"/>
    </source>
</evidence>
<proteinExistence type="predicted"/>
<keyword evidence="1" id="KW-0812">Transmembrane</keyword>
<keyword evidence="1" id="KW-1133">Transmembrane helix</keyword>
<organism evidence="2 3">
    <name type="scientific">Francisella philomiragia</name>
    <dbReference type="NCBI Taxonomy" id="28110"/>
    <lineage>
        <taxon>Bacteria</taxon>
        <taxon>Pseudomonadati</taxon>
        <taxon>Pseudomonadota</taxon>
        <taxon>Gammaproteobacteria</taxon>
        <taxon>Thiotrichales</taxon>
        <taxon>Francisellaceae</taxon>
        <taxon>Francisella</taxon>
    </lineage>
</organism>
<keyword evidence="1" id="KW-0472">Membrane</keyword>
<feature type="transmembrane region" description="Helical" evidence="1">
    <location>
        <begin position="27"/>
        <end position="50"/>
    </location>
</feature>